<evidence type="ECO:0000313" key="3">
    <source>
        <dbReference type="Proteomes" id="UP000018888"/>
    </source>
</evidence>
<gene>
    <name evidence="2" type="ORF">GLOIN_2v1766798</name>
</gene>
<protein>
    <submittedName>
        <fullName evidence="2">Uncharacterized protein</fullName>
    </submittedName>
</protein>
<sequence length="468" mass="51500">MDNDDNKNNNNKTSSKRSLDFNNLKRLKPTTKSSTRSTRSTRSSTSINTEINEQNNLKDTKANHQTISDASQIETPKKTKIARLDLFRDRDIDEIIISTNKTTKGSSQAINESSTISSYIPLVVISPPSFSPSSSIKTTISDKAASGNKAASGKISSYIPSVVISPPFSIKTTISDKEASNKVASDKASDKAASGKTASGKAAFGKITSGKASGKAASSSSKSSSSSVKAVISKELPLDNNVTTSLFKVTDQAVSSGEFAKLIQINQKTASKLNTIINNQKRFKAMLNEQKDQISNIMSVLDSHRNVETEVEVKKKGKTKKKDKNSDEFYHLLAANRVKKGYYIRKLKESLWSTFDLYKPSDSHDLSSDIYISLIIKSVFASNKEHAIWVQSVLEVIFDEEHLSSKIDTDIDSEECEYESSPKTPITPIDDDDEIIEVDHRVDDVYDKHMTDDNQAADLEIADLEGEQ</sequence>
<reference evidence="2 3" key="1">
    <citation type="journal article" date="2013" name="Proc. Natl. Acad. Sci. U.S.A.">
        <title>Genome of an arbuscular mycorrhizal fungus provides insight into the oldest plant symbiosis.</title>
        <authorList>
            <person name="Tisserant E."/>
            <person name="Malbreil M."/>
            <person name="Kuo A."/>
            <person name="Kohler A."/>
            <person name="Symeonidi A."/>
            <person name="Balestrini R."/>
            <person name="Charron P."/>
            <person name="Duensing N."/>
            <person name="Frei Dit Frey N."/>
            <person name="Gianinazzi-Pearson V."/>
            <person name="Gilbert L.B."/>
            <person name="Handa Y."/>
            <person name="Herr J.R."/>
            <person name="Hijri M."/>
            <person name="Koul R."/>
            <person name="Kawaguchi M."/>
            <person name="Krajinski F."/>
            <person name="Lammers P.J."/>
            <person name="Masclaux F.G."/>
            <person name="Murat C."/>
            <person name="Morin E."/>
            <person name="Ndikumana S."/>
            <person name="Pagni M."/>
            <person name="Petitpierre D."/>
            <person name="Requena N."/>
            <person name="Rosikiewicz P."/>
            <person name="Riley R."/>
            <person name="Saito K."/>
            <person name="San Clemente H."/>
            <person name="Shapiro H."/>
            <person name="van Tuinen D."/>
            <person name="Becard G."/>
            <person name="Bonfante P."/>
            <person name="Paszkowski U."/>
            <person name="Shachar-Hill Y.Y."/>
            <person name="Tuskan G.A."/>
            <person name="Young P.W."/>
            <person name="Sanders I.R."/>
            <person name="Henrissat B."/>
            <person name="Rensing S.A."/>
            <person name="Grigoriev I.V."/>
            <person name="Corradi N."/>
            <person name="Roux C."/>
            <person name="Martin F."/>
        </authorList>
    </citation>
    <scope>NUCLEOTIDE SEQUENCE [LARGE SCALE GENOMIC DNA]</scope>
    <source>
        <strain evidence="2 3">DAOM 197198</strain>
    </source>
</reference>
<dbReference type="EMBL" id="AUPC02000033">
    <property type="protein sequence ID" value="POG78339.1"/>
    <property type="molecule type" value="Genomic_DNA"/>
</dbReference>
<accession>A0A2P4QL13</accession>
<evidence type="ECO:0000313" key="2">
    <source>
        <dbReference type="EMBL" id="POG78339.1"/>
    </source>
</evidence>
<keyword evidence="3" id="KW-1185">Reference proteome</keyword>
<reference evidence="2 3" key="2">
    <citation type="journal article" date="2018" name="New Phytol.">
        <title>High intraspecific genome diversity in the model arbuscular mycorrhizal symbiont Rhizophagus irregularis.</title>
        <authorList>
            <person name="Chen E.C.H."/>
            <person name="Morin E."/>
            <person name="Beaudet D."/>
            <person name="Noel J."/>
            <person name="Yildirir G."/>
            <person name="Ndikumana S."/>
            <person name="Charron P."/>
            <person name="St-Onge C."/>
            <person name="Giorgi J."/>
            <person name="Kruger M."/>
            <person name="Marton T."/>
            <person name="Ropars J."/>
            <person name="Grigoriev I.V."/>
            <person name="Hainaut M."/>
            <person name="Henrissat B."/>
            <person name="Roux C."/>
            <person name="Martin F."/>
            <person name="Corradi N."/>
        </authorList>
    </citation>
    <scope>NUCLEOTIDE SEQUENCE [LARGE SCALE GENOMIC DNA]</scope>
    <source>
        <strain evidence="2 3">DAOM 197198</strain>
    </source>
</reference>
<name>A0A2P4QL13_RHIID</name>
<dbReference type="AlphaFoldDB" id="A0A2P4QL13"/>
<feature type="compositionally biased region" description="Polar residues" evidence="1">
    <location>
        <begin position="63"/>
        <end position="74"/>
    </location>
</feature>
<dbReference type="Proteomes" id="UP000018888">
    <property type="component" value="Unassembled WGS sequence"/>
</dbReference>
<evidence type="ECO:0000256" key="1">
    <source>
        <dbReference type="SAM" id="MobiDB-lite"/>
    </source>
</evidence>
<feature type="region of interest" description="Disordered" evidence="1">
    <location>
        <begin position="1"/>
        <end position="74"/>
    </location>
</feature>
<dbReference type="VEuPathDB" id="FungiDB:RhiirFUN_017344"/>
<feature type="compositionally biased region" description="Low complexity" evidence="1">
    <location>
        <begin position="30"/>
        <end position="46"/>
    </location>
</feature>
<proteinExistence type="predicted"/>
<comment type="caution">
    <text evidence="2">The sequence shown here is derived from an EMBL/GenBank/DDBJ whole genome shotgun (WGS) entry which is preliminary data.</text>
</comment>
<organism evidence="2 3">
    <name type="scientific">Rhizophagus irregularis (strain DAOM 181602 / DAOM 197198 / MUCL 43194)</name>
    <name type="common">Arbuscular mycorrhizal fungus</name>
    <name type="synonym">Glomus intraradices</name>
    <dbReference type="NCBI Taxonomy" id="747089"/>
    <lineage>
        <taxon>Eukaryota</taxon>
        <taxon>Fungi</taxon>
        <taxon>Fungi incertae sedis</taxon>
        <taxon>Mucoromycota</taxon>
        <taxon>Glomeromycotina</taxon>
        <taxon>Glomeromycetes</taxon>
        <taxon>Glomerales</taxon>
        <taxon>Glomeraceae</taxon>
        <taxon>Rhizophagus</taxon>
    </lineage>
</organism>